<dbReference type="InterPro" id="IPR027417">
    <property type="entry name" value="P-loop_NTPase"/>
</dbReference>
<dbReference type="GO" id="GO:0005524">
    <property type="term" value="F:ATP binding"/>
    <property type="evidence" value="ECO:0007669"/>
    <property type="project" value="UniProtKB-KW"/>
</dbReference>
<evidence type="ECO:0000256" key="1">
    <source>
        <dbReference type="ARBA" id="ARBA00022741"/>
    </source>
</evidence>
<name>A0A3M0FYD9_9ACTN</name>
<dbReference type="InterPro" id="IPR041664">
    <property type="entry name" value="AAA_16"/>
</dbReference>
<gene>
    <name evidence="4" type="ORF">EAX62_14940</name>
</gene>
<dbReference type="Pfam" id="PF00196">
    <property type="entry name" value="GerE"/>
    <property type="match status" value="1"/>
</dbReference>
<dbReference type="SMART" id="SM00421">
    <property type="entry name" value="HTH_LUXR"/>
    <property type="match status" value="1"/>
</dbReference>
<evidence type="ECO:0000256" key="2">
    <source>
        <dbReference type="ARBA" id="ARBA00022840"/>
    </source>
</evidence>
<reference evidence="4 5" key="1">
    <citation type="submission" date="2018-10" db="EMBL/GenBank/DDBJ databases">
        <title>Tessaracoccus antarcticuss sp. nov., isolated from sediment.</title>
        <authorList>
            <person name="Zhou L.Y."/>
            <person name="Du Z.J."/>
        </authorList>
    </citation>
    <scope>NUCLEOTIDE SEQUENCE [LARGE SCALE GENOMIC DNA]</scope>
    <source>
        <strain evidence="4 5">JDX10</strain>
    </source>
</reference>
<dbReference type="SUPFAM" id="SSF52540">
    <property type="entry name" value="P-loop containing nucleoside triphosphate hydrolases"/>
    <property type="match status" value="1"/>
</dbReference>
<dbReference type="Pfam" id="PF13191">
    <property type="entry name" value="AAA_16"/>
    <property type="match status" value="1"/>
</dbReference>
<dbReference type="GO" id="GO:0003677">
    <property type="term" value="F:DNA binding"/>
    <property type="evidence" value="ECO:0007669"/>
    <property type="project" value="InterPro"/>
</dbReference>
<protein>
    <submittedName>
        <fullName evidence="4">Helix-turn-helix transcriptional regulator</fullName>
    </submittedName>
</protein>
<keyword evidence="2" id="KW-0067">ATP-binding</keyword>
<dbReference type="PROSITE" id="PS50043">
    <property type="entry name" value="HTH_LUXR_2"/>
    <property type="match status" value="1"/>
</dbReference>
<dbReference type="PANTHER" id="PTHR16305:SF35">
    <property type="entry name" value="TRANSCRIPTIONAL ACTIVATOR DOMAIN"/>
    <property type="match status" value="1"/>
</dbReference>
<dbReference type="GO" id="GO:0006355">
    <property type="term" value="P:regulation of DNA-templated transcription"/>
    <property type="evidence" value="ECO:0007669"/>
    <property type="project" value="InterPro"/>
</dbReference>
<evidence type="ECO:0000313" key="4">
    <source>
        <dbReference type="EMBL" id="RMB57760.1"/>
    </source>
</evidence>
<dbReference type="Proteomes" id="UP000275256">
    <property type="component" value="Unassembled WGS sequence"/>
</dbReference>
<dbReference type="SUPFAM" id="SSF46894">
    <property type="entry name" value="C-terminal effector domain of the bipartite response regulators"/>
    <property type="match status" value="1"/>
</dbReference>
<dbReference type="InterPro" id="IPR036388">
    <property type="entry name" value="WH-like_DNA-bd_sf"/>
</dbReference>
<keyword evidence="5" id="KW-1185">Reference proteome</keyword>
<dbReference type="InterPro" id="IPR011990">
    <property type="entry name" value="TPR-like_helical_dom_sf"/>
</dbReference>
<proteinExistence type="predicted"/>
<dbReference type="PRINTS" id="PR00038">
    <property type="entry name" value="HTHLUXR"/>
</dbReference>
<dbReference type="PANTHER" id="PTHR16305">
    <property type="entry name" value="TESTICULAR SOLUBLE ADENYLYL CYCLASE"/>
    <property type="match status" value="1"/>
</dbReference>
<keyword evidence="1" id="KW-0547">Nucleotide-binding</keyword>
<comment type="caution">
    <text evidence="4">The sequence shown here is derived from an EMBL/GenBank/DDBJ whole genome shotgun (WGS) entry which is preliminary data.</text>
</comment>
<dbReference type="AlphaFoldDB" id="A0A3M0FYD9"/>
<evidence type="ECO:0000259" key="3">
    <source>
        <dbReference type="PROSITE" id="PS50043"/>
    </source>
</evidence>
<dbReference type="EMBL" id="REFW01000005">
    <property type="protein sequence ID" value="RMB57760.1"/>
    <property type="molecule type" value="Genomic_DNA"/>
</dbReference>
<dbReference type="CDD" id="cd06170">
    <property type="entry name" value="LuxR_C_like"/>
    <property type="match status" value="1"/>
</dbReference>
<dbReference type="Gene3D" id="1.10.10.10">
    <property type="entry name" value="Winged helix-like DNA-binding domain superfamily/Winged helix DNA-binding domain"/>
    <property type="match status" value="1"/>
</dbReference>
<dbReference type="InterPro" id="IPR016032">
    <property type="entry name" value="Sig_transdc_resp-reg_C-effctor"/>
</dbReference>
<dbReference type="InterPro" id="IPR000792">
    <property type="entry name" value="Tscrpt_reg_LuxR_C"/>
</dbReference>
<dbReference type="SUPFAM" id="SSF48452">
    <property type="entry name" value="TPR-like"/>
    <property type="match status" value="2"/>
</dbReference>
<dbReference type="GO" id="GO:0005737">
    <property type="term" value="C:cytoplasm"/>
    <property type="evidence" value="ECO:0007669"/>
    <property type="project" value="TreeGrafter"/>
</dbReference>
<accession>A0A3M0FYD9</accession>
<dbReference type="PROSITE" id="PS00622">
    <property type="entry name" value="HTH_LUXR_1"/>
    <property type="match status" value="1"/>
</dbReference>
<dbReference type="GO" id="GO:0004016">
    <property type="term" value="F:adenylate cyclase activity"/>
    <property type="evidence" value="ECO:0007669"/>
    <property type="project" value="TreeGrafter"/>
</dbReference>
<feature type="domain" description="HTH luxR-type" evidence="3">
    <location>
        <begin position="860"/>
        <end position="925"/>
    </location>
</feature>
<dbReference type="Gene3D" id="1.25.40.10">
    <property type="entry name" value="Tetratricopeptide repeat domain"/>
    <property type="match status" value="1"/>
</dbReference>
<organism evidence="4 5">
    <name type="scientific">Tessaracoccus antarcticus</name>
    <dbReference type="NCBI Taxonomy" id="2479848"/>
    <lineage>
        <taxon>Bacteria</taxon>
        <taxon>Bacillati</taxon>
        <taxon>Actinomycetota</taxon>
        <taxon>Actinomycetes</taxon>
        <taxon>Propionibacteriales</taxon>
        <taxon>Propionibacteriaceae</taxon>
        <taxon>Tessaracoccus</taxon>
    </lineage>
</organism>
<evidence type="ECO:0000313" key="5">
    <source>
        <dbReference type="Proteomes" id="UP000275256"/>
    </source>
</evidence>
<sequence>MCLGSADSGSACRPCGRPGWTPSEVRPVQQLVGRQVEIARMLAGVDALPHRGGGLVIRGEAGIGKSALLSVAIQRAMARGSRVLHLAATESEAALPYAALQQILRPLIRRPDSMRARPRGVLDRAFGDAIGATPDLFAVGIAALEVLSDLAPGSGLILVVDDAQWMDESTARVLAFVSRRLTLDPVLSIFAVRCGHVSPLLKAGLETIDVNALTVDDAIELLRTRRPSLEAQGQVRVLRRSGGNPLGLLELSADFSEGDEEESLGERLCSAFLARVHGVSDPTATLMLVGALNDDDAVLDIQGSGVALGFTPDEIRMALGEAEGTGVVQLGAGRFTFLHPLVRAAIISSAPGEQRRRAHSALAQALEHDPDRALWHRAASLLGADEDVASALEDAALRATRQGDVAVSMRTWRTAARLSVDAAGRQRRALRWAEAALEAGQRDTASDALAGLDADDLDDVEAGRLSLVELGLEPCTAHPRALGRTVNQARRVLARGETDLAIELVLAVGEEISAAGGSFPEEFVLLGRSIAAVLPASDPRRLVVLAMSEPAQHADLIAEAVLRLDASAMDAAAEMLVRVRLNVDADPVLAAMQRRLLDSYRAHGRLRSIASLQPIHAWVEICLANWPEALQAVEEGTRLADELGLPRWGTGTVIGEGFIAALRGEHDRAEMLIHESEKGALAVGAHNVLTGVQLARGVNHLAQGRYDEAFVALRRALDQHDPSYHPVQSGWSLGDLAESAAHLGRIDEVRSLFQRDARVAVTPWRRVAEAYAAPFLATETAEVEEAYVEALRGAVAAWPTYRARLLLGYGSWLRRQRRNQEARDLLRTARDAADALSLRPWSERARSDLRALGTDSQARIPGAWEPLSSQELQVAELAARGLSNREIGERMFLSHRTVGSHLYRIYPKLGITNRAQLSSALHPRTAEE</sequence>